<organism evidence="2 3">
    <name type="scientific">Orchesella cincta</name>
    <name type="common">Springtail</name>
    <name type="synonym">Podura cincta</name>
    <dbReference type="NCBI Taxonomy" id="48709"/>
    <lineage>
        <taxon>Eukaryota</taxon>
        <taxon>Metazoa</taxon>
        <taxon>Ecdysozoa</taxon>
        <taxon>Arthropoda</taxon>
        <taxon>Hexapoda</taxon>
        <taxon>Collembola</taxon>
        <taxon>Entomobryomorpha</taxon>
        <taxon>Entomobryoidea</taxon>
        <taxon>Orchesellidae</taxon>
        <taxon>Orchesellinae</taxon>
        <taxon>Orchesella</taxon>
    </lineage>
</organism>
<dbReference type="OMA" id="HFANRTQ"/>
<feature type="transmembrane region" description="Helical" evidence="1">
    <location>
        <begin position="327"/>
        <end position="347"/>
    </location>
</feature>
<name>A0A1D2NGA8_ORCCI</name>
<comment type="caution">
    <text evidence="2">The sequence shown here is derived from an EMBL/GenBank/DDBJ whole genome shotgun (WGS) entry which is preliminary data.</text>
</comment>
<keyword evidence="3" id="KW-1185">Reference proteome</keyword>
<dbReference type="AlphaFoldDB" id="A0A1D2NGA8"/>
<feature type="transmembrane region" description="Helical" evidence="1">
    <location>
        <begin position="233"/>
        <end position="254"/>
    </location>
</feature>
<proteinExistence type="predicted"/>
<feature type="transmembrane region" description="Helical" evidence="1">
    <location>
        <begin position="261"/>
        <end position="281"/>
    </location>
</feature>
<dbReference type="EMBL" id="LJIJ01000048">
    <property type="protein sequence ID" value="ODN04300.1"/>
    <property type="molecule type" value="Genomic_DNA"/>
</dbReference>
<accession>A0A1D2NGA8</accession>
<gene>
    <name evidence="2" type="ORF">Ocin01_02392</name>
</gene>
<evidence type="ECO:0000313" key="2">
    <source>
        <dbReference type="EMBL" id="ODN04300.1"/>
    </source>
</evidence>
<evidence type="ECO:0000313" key="3">
    <source>
        <dbReference type="Proteomes" id="UP000094527"/>
    </source>
</evidence>
<sequence length="377" mass="42727">NKFTAVFLCFLFAVFPLLYTLSGFQVIPSSVLWNPSLMFRCLVVEGRFAFFLNVTSREPCNDNNPPALDELCLIDLIVGVLAFLMETARQVLGFYSDFFPLICCLSLWTSVGALQEYLEIEDNDYIHQHQHKHFHSPKVEEQRTSCNGNGRIMLPYIFPSSSVITSSTPTTSTPLPLPSTDEASSCQKEKIESSHSGFQSSLDSSEVGNILLERYEVCKAFSRTVNRALGQLLFAYVLSSIMYLSTCMDAVLVLQDWFGKLRVAFFFFVFILMFFIGSEIVNKVYGLRVWLSTPTNNAFLSERNLLVLIQELTCKSIGVSGNGMFTITYSTFMTVMTTTVTFFIIILQFQKPDREELSATLRTFMIHFANRTQLLDV</sequence>
<protein>
    <submittedName>
        <fullName evidence="2">Melanoma-associated antigen 10</fullName>
    </submittedName>
</protein>
<keyword evidence="1" id="KW-0812">Transmembrane</keyword>
<reference evidence="2 3" key="1">
    <citation type="journal article" date="2016" name="Genome Biol. Evol.">
        <title>Gene Family Evolution Reflects Adaptation to Soil Environmental Stressors in the Genome of the Collembolan Orchesella cincta.</title>
        <authorList>
            <person name="Faddeeva-Vakhrusheva A."/>
            <person name="Derks M.F."/>
            <person name="Anvar S.Y."/>
            <person name="Agamennone V."/>
            <person name="Suring W."/>
            <person name="Smit S."/>
            <person name="van Straalen N.M."/>
            <person name="Roelofs D."/>
        </authorList>
    </citation>
    <scope>NUCLEOTIDE SEQUENCE [LARGE SCALE GENOMIC DNA]</scope>
    <source>
        <tissue evidence="2">Mixed pool</tissue>
    </source>
</reference>
<dbReference type="Proteomes" id="UP000094527">
    <property type="component" value="Unassembled WGS sequence"/>
</dbReference>
<evidence type="ECO:0000256" key="1">
    <source>
        <dbReference type="SAM" id="Phobius"/>
    </source>
</evidence>
<feature type="non-terminal residue" evidence="2">
    <location>
        <position position="1"/>
    </location>
</feature>
<keyword evidence="1" id="KW-0472">Membrane</keyword>
<keyword evidence="1" id="KW-1133">Transmembrane helix</keyword>